<protein>
    <recommendedName>
        <fullName evidence="3">Pesticidal crystal protein N-terminal domain-containing protein</fullName>
    </recommendedName>
</protein>
<organism evidence="1 2">
    <name type="scientific">Polysphondylium violaceum</name>
    <dbReference type="NCBI Taxonomy" id="133409"/>
    <lineage>
        <taxon>Eukaryota</taxon>
        <taxon>Amoebozoa</taxon>
        <taxon>Evosea</taxon>
        <taxon>Eumycetozoa</taxon>
        <taxon>Dictyostelia</taxon>
        <taxon>Dictyosteliales</taxon>
        <taxon>Dictyosteliaceae</taxon>
        <taxon>Polysphondylium</taxon>
    </lineage>
</organism>
<reference evidence="1" key="1">
    <citation type="submission" date="2020-01" db="EMBL/GenBank/DDBJ databases">
        <title>Development of genomics and gene disruption for Polysphondylium violaceum indicates a role for the polyketide synthase stlB in stalk morphogenesis.</title>
        <authorList>
            <person name="Narita B."/>
            <person name="Kawabe Y."/>
            <person name="Kin K."/>
            <person name="Saito T."/>
            <person name="Gibbs R."/>
            <person name="Kuspa A."/>
            <person name="Muzny D."/>
            <person name="Queller D."/>
            <person name="Richards S."/>
            <person name="Strassman J."/>
            <person name="Sucgang R."/>
            <person name="Worley K."/>
            <person name="Schaap P."/>
        </authorList>
    </citation>
    <scope>NUCLEOTIDE SEQUENCE</scope>
    <source>
        <strain evidence="1">QSvi11</strain>
    </source>
</reference>
<dbReference type="InterPro" id="IPR036716">
    <property type="entry name" value="Pest_crys_N_sf"/>
</dbReference>
<dbReference type="SUPFAM" id="SSF56849">
    <property type="entry name" value="delta-Endotoxin (insectocide), N-terminal domain"/>
    <property type="match status" value="1"/>
</dbReference>
<proteinExistence type="predicted"/>
<dbReference type="OrthoDB" id="23795at2759"/>
<gene>
    <name evidence="1" type="ORF">CYY_000847</name>
</gene>
<accession>A0A8J4Q250</accession>
<evidence type="ECO:0008006" key="3">
    <source>
        <dbReference type="Google" id="ProtNLM"/>
    </source>
</evidence>
<dbReference type="EMBL" id="AJWJ01000017">
    <property type="protein sequence ID" value="KAF2077885.1"/>
    <property type="molecule type" value="Genomic_DNA"/>
</dbReference>
<dbReference type="PANTHER" id="PTHR35598:SF2">
    <property type="entry name" value="PESTICIDAL CRYSTAL PROTEIN N-TERMINAL DOMAIN-CONTAINING PROTEIN"/>
    <property type="match status" value="1"/>
</dbReference>
<evidence type="ECO:0000313" key="2">
    <source>
        <dbReference type="Proteomes" id="UP000695562"/>
    </source>
</evidence>
<dbReference type="GO" id="GO:0090729">
    <property type="term" value="F:toxin activity"/>
    <property type="evidence" value="ECO:0007669"/>
    <property type="project" value="InterPro"/>
</dbReference>
<keyword evidence="2" id="KW-1185">Reference proteome</keyword>
<dbReference type="PANTHER" id="PTHR35598">
    <property type="entry name" value="ENDOTOXIN_N DOMAIN-CONTAINING PROTEIN"/>
    <property type="match status" value="1"/>
</dbReference>
<dbReference type="Gene3D" id="1.20.190.10">
    <property type="entry name" value="Pesticidal crystal protein, N-terminal domain"/>
    <property type="match status" value="1"/>
</dbReference>
<dbReference type="AlphaFoldDB" id="A0A8J4Q250"/>
<dbReference type="Proteomes" id="UP000695562">
    <property type="component" value="Unassembled WGS sequence"/>
</dbReference>
<comment type="caution">
    <text evidence="1">The sequence shown here is derived from an EMBL/GenBank/DDBJ whole genome shotgun (WGS) entry which is preliminary data.</text>
</comment>
<name>A0A8J4Q250_9MYCE</name>
<sequence length="453" mass="52134">MSEPNLTEIEKYHPGFAIGRAVLGDEYKLDNDDYLELIKGTIGCIPVVGAFATSCFTIFWKKAFPTQDPYLRKVDFEKRMKKLISDMEKKMDKKIDEEVVKFCQVKFESLCSAGYGFSEIEYIYNKQKKKGKPISDSVKSYMSANHVSFRNLLMECLIFFGREDKIELLIKLYLQTVVMYIAFLRDTHFCGIEWGLPEEYVYGIDDIKSMESKIHDTIRLTHEHYSKFFKKVNAWCQSSDSYMDPYEEPKIKGDFRPLTSQLTYADITRYNLNQIWLQRTDEDGEVDKNGSYCLPISNRIYIADFSKMSFISGVFSGSEEDDDSVNSVTGTTGLCSEDARGLFYDAFYFTESKNLTFRILGRTDSNAELEIVIREIPEEECGDGPDKSRGVATKTHIEKIPYKKLFESNSGPMSEFVSKTYKFEQIGSIYFEAKVIGGHSCDLYTLEIIDTQN</sequence>
<evidence type="ECO:0000313" key="1">
    <source>
        <dbReference type="EMBL" id="KAF2077885.1"/>
    </source>
</evidence>